<protein>
    <submittedName>
        <fullName evidence="1">Uncharacterized protein</fullName>
    </submittedName>
</protein>
<dbReference type="EMBL" id="BMXS01000003">
    <property type="protein sequence ID" value="GGX85005.1"/>
    <property type="molecule type" value="Genomic_DNA"/>
</dbReference>
<gene>
    <name evidence="1" type="ORF">GCM10007160_10440</name>
</gene>
<sequence length="59" mass="6631">MTQVKNAYATDKVNVAFPVVIPYLSIQPFLKNDWMDYSQGLANSRLHAFSPQVLSCQAI</sequence>
<accession>A0ABQ2YIP8</accession>
<evidence type="ECO:0000313" key="1">
    <source>
        <dbReference type="EMBL" id="GGX85005.1"/>
    </source>
</evidence>
<comment type="caution">
    <text evidence="1">The sequence shown here is derived from an EMBL/GenBank/DDBJ whole genome shotgun (WGS) entry which is preliminary data.</text>
</comment>
<organism evidence="1 2">
    <name type="scientific">Litchfieldella qijiaojingensis</name>
    <dbReference type="NCBI Taxonomy" id="980347"/>
    <lineage>
        <taxon>Bacteria</taxon>
        <taxon>Pseudomonadati</taxon>
        <taxon>Pseudomonadota</taxon>
        <taxon>Gammaproteobacteria</taxon>
        <taxon>Oceanospirillales</taxon>
        <taxon>Halomonadaceae</taxon>
        <taxon>Litchfieldella</taxon>
    </lineage>
</organism>
<proteinExistence type="predicted"/>
<keyword evidence="2" id="KW-1185">Reference proteome</keyword>
<dbReference type="Proteomes" id="UP000653056">
    <property type="component" value="Unassembled WGS sequence"/>
</dbReference>
<name>A0ABQ2YIP8_9GAMM</name>
<evidence type="ECO:0000313" key="2">
    <source>
        <dbReference type="Proteomes" id="UP000653056"/>
    </source>
</evidence>
<reference evidence="2" key="1">
    <citation type="journal article" date="2019" name="Int. J. Syst. Evol. Microbiol.">
        <title>The Global Catalogue of Microorganisms (GCM) 10K type strain sequencing project: providing services to taxonomists for standard genome sequencing and annotation.</title>
        <authorList>
            <consortium name="The Broad Institute Genomics Platform"/>
            <consortium name="The Broad Institute Genome Sequencing Center for Infectious Disease"/>
            <person name="Wu L."/>
            <person name="Ma J."/>
        </authorList>
    </citation>
    <scope>NUCLEOTIDE SEQUENCE [LARGE SCALE GENOMIC DNA]</scope>
    <source>
        <strain evidence="2">KCTC 22228</strain>
    </source>
</reference>